<evidence type="ECO:0000313" key="1">
    <source>
        <dbReference type="EMBL" id="EGY35341.1"/>
    </source>
</evidence>
<evidence type="ECO:0000313" key="2">
    <source>
        <dbReference type="Proteomes" id="UP000005508"/>
    </source>
</evidence>
<name>G4A5F1_AGGAC</name>
<organism evidence="1 2">
    <name type="scientific">Aggregatibacter actinomycetemcomitans serotype e str. SC1083</name>
    <dbReference type="NCBI Taxonomy" id="907488"/>
    <lineage>
        <taxon>Bacteria</taxon>
        <taxon>Pseudomonadati</taxon>
        <taxon>Pseudomonadota</taxon>
        <taxon>Gammaproteobacteria</taxon>
        <taxon>Pasteurellales</taxon>
        <taxon>Pasteurellaceae</taxon>
        <taxon>Aggregatibacter</taxon>
    </lineage>
</organism>
<reference evidence="1 2" key="1">
    <citation type="submission" date="2010-10" db="EMBL/GenBank/DDBJ databases">
        <authorList>
            <person name="Chen C."/>
            <person name="Kittichotirat W."/>
            <person name="Asikainen S."/>
            <person name="Bumgarner R."/>
        </authorList>
    </citation>
    <scope>NUCLEOTIDE SEQUENCE [LARGE SCALE GENOMIC DNA]</scope>
    <source>
        <strain evidence="1 2">SC1083</strain>
    </source>
</reference>
<dbReference type="EMBL" id="AEJM01000001">
    <property type="protein sequence ID" value="EGY35341.1"/>
    <property type="molecule type" value="Genomic_DNA"/>
</dbReference>
<comment type="caution">
    <text evidence="1">The sequence shown here is derived from an EMBL/GenBank/DDBJ whole genome shotgun (WGS) entry which is preliminary data.</text>
</comment>
<gene>
    <name evidence="1" type="ORF">SC1083_0036</name>
</gene>
<accession>G4A5F1</accession>
<dbReference type="Proteomes" id="UP000005508">
    <property type="component" value="Unassembled WGS sequence"/>
</dbReference>
<proteinExistence type="predicted"/>
<protein>
    <submittedName>
        <fullName evidence="1">Uncharacterized protein</fullName>
    </submittedName>
</protein>
<dbReference type="PATRIC" id="fig|907488.3.peg.35"/>
<sequence>MADFLLENKIGFITLNQAIGTTKRKDPMAMGYLPSRS</sequence>
<dbReference type="AlphaFoldDB" id="G4A5F1"/>